<gene>
    <name evidence="1" type="ORF">Ami3637_00270</name>
</gene>
<dbReference type="AlphaFoldDB" id="A0A6P1MIY8"/>
<name>A0A6P1MIY8_9FIRM</name>
<dbReference type="EMBL" id="CP047591">
    <property type="protein sequence ID" value="QHI71025.1"/>
    <property type="molecule type" value="Genomic_DNA"/>
</dbReference>
<proteinExistence type="predicted"/>
<dbReference type="RefSeq" id="WP_162360803.1">
    <property type="nucleotide sequence ID" value="NZ_CP047591.1"/>
</dbReference>
<keyword evidence="2" id="KW-1185">Reference proteome</keyword>
<reference evidence="1 2" key="1">
    <citation type="submission" date="2020-01" db="EMBL/GenBank/DDBJ databases">
        <title>Genomic analysis of Aminipila sp. CBA3637.</title>
        <authorList>
            <person name="Kim Y.B."/>
            <person name="Roh S.W."/>
        </authorList>
    </citation>
    <scope>NUCLEOTIDE SEQUENCE [LARGE SCALE GENOMIC DNA]</scope>
    <source>
        <strain evidence="1 2">CBA3637</strain>
    </source>
</reference>
<sequence length="79" mass="8952">MNRDKLIDQIKDEYARLASTESQEDFIQSTTDLTPEGYYEKLLSKAIDEINKGTFDDFKSGEEVVSAIANDKSLLSGWK</sequence>
<dbReference type="KEGG" id="amic:Ami3637_00270"/>
<organism evidence="1 2">
    <name type="scientific">Aminipila terrae</name>
    <dbReference type="NCBI Taxonomy" id="2697030"/>
    <lineage>
        <taxon>Bacteria</taxon>
        <taxon>Bacillati</taxon>
        <taxon>Bacillota</taxon>
        <taxon>Clostridia</taxon>
        <taxon>Peptostreptococcales</taxon>
        <taxon>Anaerovoracaceae</taxon>
        <taxon>Aminipila</taxon>
    </lineage>
</organism>
<evidence type="ECO:0000313" key="2">
    <source>
        <dbReference type="Proteomes" id="UP000463883"/>
    </source>
</evidence>
<accession>A0A6P1MIY8</accession>
<protein>
    <submittedName>
        <fullName evidence="1">Uncharacterized protein</fullName>
    </submittedName>
</protein>
<evidence type="ECO:0000313" key="1">
    <source>
        <dbReference type="EMBL" id="QHI71025.1"/>
    </source>
</evidence>
<dbReference type="Proteomes" id="UP000463883">
    <property type="component" value="Chromosome"/>
</dbReference>